<dbReference type="SMART" id="SM00494">
    <property type="entry name" value="ChtBD2"/>
    <property type="match status" value="3"/>
</dbReference>
<dbReference type="PANTHER" id="PTHR12916">
    <property type="entry name" value="CYTOCHROME C OXIDASE POLYPEPTIDE VIC-2"/>
    <property type="match status" value="1"/>
</dbReference>
<evidence type="ECO:0000259" key="8">
    <source>
        <dbReference type="PROSITE" id="PS50026"/>
    </source>
</evidence>
<accession>A0A8S2EDD2</accession>
<feature type="domain" description="EGF-like" evidence="8">
    <location>
        <begin position="598"/>
        <end position="634"/>
    </location>
</feature>
<evidence type="ECO:0000256" key="3">
    <source>
        <dbReference type="ARBA" id="ARBA00022737"/>
    </source>
</evidence>
<keyword evidence="2" id="KW-0732">Signal</keyword>
<feature type="compositionally biased region" description="Polar residues" evidence="7">
    <location>
        <begin position="761"/>
        <end position="773"/>
    </location>
</feature>
<evidence type="ECO:0000313" key="11">
    <source>
        <dbReference type="EMBL" id="CAF3891038.1"/>
    </source>
</evidence>
<dbReference type="AlphaFoldDB" id="A0A8S2EDD2"/>
<dbReference type="InterPro" id="IPR036508">
    <property type="entry name" value="Chitin-bd_dom_sf"/>
</dbReference>
<dbReference type="Gene3D" id="2.170.140.10">
    <property type="entry name" value="Chitin binding domain"/>
    <property type="match status" value="3"/>
</dbReference>
<reference evidence="10" key="1">
    <citation type="submission" date="2021-02" db="EMBL/GenBank/DDBJ databases">
        <authorList>
            <person name="Nowell W R."/>
        </authorList>
    </citation>
    <scope>NUCLEOTIDE SEQUENCE</scope>
</reference>
<evidence type="ECO:0000256" key="6">
    <source>
        <dbReference type="PROSITE-ProRule" id="PRU00076"/>
    </source>
</evidence>
<dbReference type="FunFam" id="2.10.25.10:FF:000012">
    <property type="entry name" value="Delta-like protein"/>
    <property type="match status" value="1"/>
</dbReference>
<gene>
    <name evidence="10" type="ORF">OVA965_LOCUS20074</name>
    <name evidence="11" type="ORF">TMI583_LOCUS20344</name>
</gene>
<proteinExistence type="predicted"/>
<dbReference type="PROSITE" id="PS50026">
    <property type="entry name" value="EGF_3"/>
    <property type="match status" value="2"/>
</dbReference>
<evidence type="ECO:0000256" key="4">
    <source>
        <dbReference type="ARBA" id="ARBA00023157"/>
    </source>
</evidence>
<dbReference type="SMART" id="SM00181">
    <property type="entry name" value="EGF"/>
    <property type="match status" value="3"/>
</dbReference>
<dbReference type="PANTHER" id="PTHR12916:SF4">
    <property type="entry name" value="UNINFLATABLE, ISOFORM C"/>
    <property type="match status" value="1"/>
</dbReference>
<dbReference type="Proteomes" id="UP000677228">
    <property type="component" value="Unassembled WGS sequence"/>
</dbReference>
<keyword evidence="4 6" id="KW-1015">Disulfide bond</keyword>
<comment type="caution">
    <text evidence="6">Lacks conserved residue(s) required for the propagation of feature annotation.</text>
</comment>
<feature type="disulfide bond" evidence="6">
    <location>
        <begin position="624"/>
        <end position="633"/>
    </location>
</feature>
<feature type="region of interest" description="Disordered" evidence="7">
    <location>
        <begin position="761"/>
        <end position="788"/>
    </location>
</feature>
<dbReference type="EMBL" id="CAJNOK010010553">
    <property type="protein sequence ID" value="CAF1118785.1"/>
    <property type="molecule type" value="Genomic_DNA"/>
</dbReference>
<name>A0A8S2EDD2_9BILA</name>
<dbReference type="InterPro" id="IPR002557">
    <property type="entry name" value="Chitin-bd_dom"/>
</dbReference>
<evidence type="ECO:0000259" key="9">
    <source>
        <dbReference type="PROSITE" id="PS50940"/>
    </source>
</evidence>
<dbReference type="SUPFAM" id="SSF57196">
    <property type="entry name" value="EGF/Laminin"/>
    <property type="match status" value="2"/>
</dbReference>
<evidence type="ECO:0000313" key="10">
    <source>
        <dbReference type="EMBL" id="CAF1118785.1"/>
    </source>
</evidence>
<dbReference type="Gene3D" id="2.10.25.10">
    <property type="entry name" value="Laminin"/>
    <property type="match status" value="2"/>
</dbReference>
<dbReference type="CDD" id="cd00054">
    <property type="entry name" value="EGF_CA"/>
    <property type="match status" value="1"/>
</dbReference>
<keyword evidence="1 6" id="KW-0245">EGF-like domain</keyword>
<evidence type="ECO:0000256" key="7">
    <source>
        <dbReference type="SAM" id="MobiDB-lite"/>
    </source>
</evidence>
<feature type="domain" description="EGF-like" evidence="8">
    <location>
        <begin position="353"/>
        <end position="390"/>
    </location>
</feature>
<organism evidence="10 12">
    <name type="scientific">Didymodactylos carnosus</name>
    <dbReference type="NCBI Taxonomy" id="1234261"/>
    <lineage>
        <taxon>Eukaryota</taxon>
        <taxon>Metazoa</taxon>
        <taxon>Spiralia</taxon>
        <taxon>Gnathifera</taxon>
        <taxon>Rotifera</taxon>
        <taxon>Eurotatoria</taxon>
        <taxon>Bdelloidea</taxon>
        <taxon>Philodinida</taxon>
        <taxon>Philodinidae</taxon>
        <taxon>Didymodactylos</taxon>
    </lineage>
</organism>
<keyword evidence="3" id="KW-0677">Repeat</keyword>
<comment type="caution">
    <text evidence="10">The sequence shown here is derived from an EMBL/GenBank/DDBJ whole genome shotgun (WGS) entry which is preliminary data.</text>
</comment>
<dbReference type="EMBL" id="CAJOBA010016303">
    <property type="protein sequence ID" value="CAF3891038.1"/>
    <property type="molecule type" value="Genomic_DNA"/>
</dbReference>
<evidence type="ECO:0000256" key="2">
    <source>
        <dbReference type="ARBA" id="ARBA00022729"/>
    </source>
</evidence>
<dbReference type="SUPFAM" id="SSF57625">
    <property type="entry name" value="Invertebrate chitin-binding proteins"/>
    <property type="match status" value="3"/>
</dbReference>
<feature type="disulfide bond" evidence="6">
    <location>
        <begin position="380"/>
        <end position="389"/>
    </location>
</feature>
<dbReference type="PROSITE" id="PS50940">
    <property type="entry name" value="CHIT_BIND_II"/>
    <property type="match status" value="2"/>
</dbReference>
<dbReference type="InterPro" id="IPR000742">
    <property type="entry name" value="EGF"/>
</dbReference>
<dbReference type="GO" id="GO:0008061">
    <property type="term" value="F:chitin binding"/>
    <property type="evidence" value="ECO:0007669"/>
    <property type="project" value="InterPro"/>
</dbReference>
<feature type="domain" description="Chitin-binding type-2" evidence="9">
    <location>
        <begin position="299"/>
        <end position="359"/>
    </location>
</feature>
<evidence type="ECO:0000256" key="5">
    <source>
        <dbReference type="ARBA" id="ARBA00023180"/>
    </source>
</evidence>
<dbReference type="GO" id="GO:0005576">
    <property type="term" value="C:extracellular region"/>
    <property type="evidence" value="ECO:0007669"/>
    <property type="project" value="InterPro"/>
</dbReference>
<dbReference type="Pfam" id="PF00008">
    <property type="entry name" value="EGF"/>
    <property type="match status" value="1"/>
</dbReference>
<keyword evidence="5" id="KW-0325">Glycoprotein</keyword>
<dbReference type="Proteomes" id="UP000682733">
    <property type="component" value="Unassembled WGS sequence"/>
</dbReference>
<evidence type="ECO:0000256" key="1">
    <source>
        <dbReference type="ARBA" id="ARBA00022536"/>
    </source>
</evidence>
<dbReference type="Pfam" id="PF01607">
    <property type="entry name" value="CBM_14"/>
    <property type="match status" value="1"/>
</dbReference>
<dbReference type="PROSITE" id="PS00022">
    <property type="entry name" value="EGF_1"/>
    <property type="match status" value="2"/>
</dbReference>
<evidence type="ECO:0000313" key="12">
    <source>
        <dbReference type="Proteomes" id="UP000677228"/>
    </source>
</evidence>
<feature type="domain" description="Chitin-binding type-2" evidence="9">
    <location>
        <begin position="543"/>
        <end position="604"/>
    </location>
</feature>
<protein>
    <submittedName>
        <fullName evidence="10">Uncharacterized protein</fullName>
    </submittedName>
</protein>
<sequence length="886" mass="98523">MVKESRRELFSLQKSYRRLATNPSPDDFVLMDNIHNQIRENLEKKALAKCPGKHERNVKDLSLIAKTTMASTKACQARIPFLLHPTKGKVESTSEMLTVATDFYTELYSEKPADSRVWNRFLTGLPKLSPQNIDKLEKEITVVECYDALKEMTTGRSPGDDGITVDGGFALLDIKTMVEGFRIKCGLRLMSNSPAKTASRQNADYSGLVNDRNVQTQGSSSFVGRPISFDNVRKSSIPMTPQYNFAVKDEIQPSSAYGQSSILNFDQRRPIQTFPTTGYGQMSVMSFDEKPIIPQTQGPSPCSSATIGQRLPNPADRSSYIVCLDKIRYEIMSCPIELVFNDALDQCERVTDEEAVCKENPCMNGGQYYATSPQTFKCTCLEAFTGERCEVPIGSCAKQPCGPDAECWTLRAEDYPQDYVCLATTDEESREFVQYYPFAFSKYAYLQCNGEITHFKPCPSGLLWSQEENAFQSIEKRLDITPQWSGYESSMLKVNVQNDRPITQSIQSSYQQQPLNTLGYSNQQIVGSGQIDQQVRVQLTLADQICEGQRPETVIPHPATTRKFIVCLDSSKGAELSCPDGLHYSTATARCERKAGQTESPCALNPCLNGGRCVEEGSSYRCDCPQGIGGTQCELDVSACLQNPCGQGQCQSFRFGAALTYVCICQGDTYGPCCQQTLPEPCRVDDTLPLGFSDKGFIMCDGDRFFVETCPGGLIWNNGEKACSWPGVQIQVQHQSDYYSKGNIQVQPAWNAYSVPQYSNQRPSLDLSSQRNSGHGEKALGEQPLHRRKHHKLVQKEKLFDDVTSYSSQQQVPTSELSYGGSQVQPLADISIQQPFVSSGYGLSSQFKQSAMRLSNDLVRTSKSQYGRQQSYGSGQVQPLVDIIKH</sequence>